<protein>
    <recommendedName>
        <fullName evidence="4">Glycosyltransferase RgtA/B/C/D-like domain-containing protein</fullName>
    </recommendedName>
</protein>
<feature type="transmembrane region" description="Helical" evidence="1">
    <location>
        <begin position="382"/>
        <end position="399"/>
    </location>
</feature>
<feature type="transmembrane region" description="Helical" evidence="1">
    <location>
        <begin position="299"/>
        <end position="318"/>
    </location>
</feature>
<evidence type="ECO:0000256" key="1">
    <source>
        <dbReference type="SAM" id="Phobius"/>
    </source>
</evidence>
<dbReference type="Proteomes" id="UP000244962">
    <property type="component" value="Unassembled WGS sequence"/>
</dbReference>
<feature type="transmembrane region" description="Helical" evidence="1">
    <location>
        <begin position="102"/>
        <end position="121"/>
    </location>
</feature>
<dbReference type="RefSeq" id="WP_108962713.1">
    <property type="nucleotide sequence ID" value="NZ_QEFB01000005.1"/>
</dbReference>
<accession>A0A2U1TEX4</accession>
<proteinExistence type="predicted"/>
<feature type="transmembrane region" description="Helical" evidence="1">
    <location>
        <begin position="406"/>
        <end position="423"/>
    </location>
</feature>
<feature type="transmembrane region" description="Helical" evidence="1">
    <location>
        <begin position="60"/>
        <end position="81"/>
    </location>
</feature>
<gene>
    <name evidence="2" type="ORF">DF223_07405</name>
</gene>
<keyword evidence="1" id="KW-0472">Membrane</keyword>
<dbReference type="InterPro" id="IPR046671">
    <property type="entry name" value="DUF6541"/>
</dbReference>
<evidence type="ECO:0000313" key="3">
    <source>
        <dbReference type="Proteomes" id="UP000244962"/>
    </source>
</evidence>
<keyword evidence="3" id="KW-1185">Reference proteome</keyword>
<feature type="transmembrane region" description="Helical" evidence="1">
    <location>
        <begin position="443"/>
        <end position="463"/>
    </location>
</feature>
<reference evidence="3" key="1">
    <citation type="submission" date="2018-04" db="EMBL/GenBank/DDBJ databases">
        <authorList>
            <person name="Liu S."/>
            <person name="Wang Z."/>
            <person name="Li J."/>
        </authorList>
    </citation>
    <scope>NUCLEOTIDE SEQUENCE [LARGE SCALE GENOMIC DNA]</scope>
    <source>
        <strain evidence="3">622</strain>
    </source>
</reference>
<feature type="transmembrane region" description="Helical" evidence="1">
    <location>
        <begin position="217"/>
        <end position="239"/>
    </location>
</feature>
<feature type="transmembrane region" description="Helical" evidence="1">
    <location>
        <begin position="192"/>
        <end position="210"/>
    </location>
</feature>
<feature type="transmembrane region" description="Helical" evidence="1">
    <location>
        <begin position="277"/>
        <end position="293"/>
    </location>
</feature>
<keyword evidence="1" id="KW-0812">Transmembrane</keyword>
<keyword evidence="1" id="KW-1133">Transmembrane helix</keyword>
<dbReference type="EMBL" id="QEFB01000005">
    <property type="protein sequence ID" value="PWC07432.1"/>
    <property type="molecule type" value="Genomic_DNA"/>
</dbReference>
<feature type="transmembrane region" description="Helical" evidence="1">
    <location>
        <begin position="6"/>
        <end position="22"/>
    </location>
</feature>
<dbReference type="Pfam" id="PF20176">
    <property type="entry name" value="DUF6541"/>
    <property type="match status" value="1"/>
</dbReference>
<name>A0A2U1TEX4_9MICO</name>
<organism evidence="2 3">
    <name type="scientific">Mycetocola zhujimingii</name>
    <dbReference type="NCBI Taxonomy" id="2079792"/>
    <lineage>
        <taxon>Bacteria</taxon>
        <taxon>Bacillati</taxon>
        <taxon>Actinomycetota</taxon>
        <taxon>Actinomycetes</taxon>
        <taxon>Micrococcales</taxon>
        <taxon>Microbacteriaceae</taxon>
        <taxon>Mycetocola</taxon>
    </lineage>
</organism>
<evidence type="ECO:0000313" key="2">
    <source>
        <dbReference type="EMBL" id="PWC07432.1"/>
    </source>
</evidence>
<comment type="caution">
    <text evidence="2">The sequence shown here is derived from an EMBL/GenBank/DDBJ whole genome shotgun (WGS) entry which is preliminary data.</text>
</comment>
<evidence type="ECO:0008006" key="4">
    <source>
        <dbReference type="Google" id="ProtNLM"/>
    </source>
</evidence>
<feature type="transmembrane region" description="Helical" evidence="1">
    <location>
        <begin position="330"/>
        <end position="349"/>
    </location>
</feature>
<feature type="transmembrane region" description="Helical" evidence="1">
    <location>
        <begin position="29"/>
        <end position="54"/>
    </location>
</feature>
<dbReference type="AlphaFoldDB" id="A0A2U1TEX4"/>
<sequence length="656" mass="68435">MALIPSILIGIAVLTVPGWSIARLAGARGFLAAAGGVPVSVGIVAVAAILAPLAQIPWSIWPVVALWAVLAIIVGATRLVLRRRAPKAPRESNAGGRTLLHGVLGVAIGGVLTAMTIAQAVGSPDNFSLRFDNVFHLNAVRYALDTSNASSFSIGGVTSAGSPPAFYPAGWHDLATLIAQLGGGTIPQSVNALNVAIAVAAWVGGAVLLGQLLTRHTLAGSITGAIAASAFPAFPILMLEWGVLYSNYLAFALLPTMVALLVLLLKVRGVYPLATQPLAGVLLVAGLPGLALAHPSGAITLGLFFAVTFVLQVASWLLSRPSGSHSPRGTAVGVASIVAVLIVTVAVWLKARPSLDVAPWHKVQSTGQAIGEVLTNSPMQRPFSLLVSVAVILGLFILIKRREYAFPLMAAATTVLFVASSAFADGALREFIAGPYYQDSYRLASLTAVTALPLAIVGALAAFERLVHILSRAVRWRTGDAGETPGWLKPVAALTAALIAIIGTQFGGMQRTALEARPAYEITDASELVDSDEYELMMKLPDLVPEDAILLVNPGTGAAYAYALTGIPVTATHMFYESSDAEKALRKRLNRAATNPAVTGQVCEAVDELGGDVYVLDFDDPADLPEFSGLEDLDSPVVEVVEQVGDDRLLRISLCG</sequence>
<feature type="transmembrane region" description="Helical" evidence="1">
    <location>
        <begin position="245"/>
        <end position="265"/>
    </location>
</feature>